<feature type="transmembrane region" description="Helical" evidence="1">
    <location>
        <begin position="21"/>
        <end position="40"/>
    </location>
</feature>
<dbReference type="Proteomes" id="UP000320623">
    <property type="component" value="Unassembled WGS sequence"/>
</dbReference>
<reference evidence="3" key="1">
    <citation type="submission" date="2015-11" db="EMBL/GenBank/DDBJ databases">
        <authorList>
            <person name="Varghese N."/>
        </authorList>
    </citation>
    <scope>NUCLEOTIDE SEQUENCE [LARGE SCALE GENOMIC DNA]</scope>
</reference>
<proteinExistence type="predicted"/>
<dbReference type="EMBL" id="FAOO01000004">
    <property type="protein sequence ID" value="CUU03635.1"/>
    <property type="molecule type" value="Genomic_DNA"/>
</dbReference>
<dbReference type="AlphaFoldDB" id="A0A0S4MZ67"/>
<dbReference type="OrthoDB" id="9772882at2"/>
<keyword evidence="1" id="KW-1133">Transmembrane helix</keyword>
<evidence type="ECO:0000256" key="1">
    <source>
        <dbReference type="SAM" id="Phobius"/>
    </source>
</evidence>
<evidence type="ECO:0008006" key="4">
    <source>
        <dbReference type="Google" id="ProtNLM"/>
    </source>
</evidence>
<dbReference type="STRING" id="1643428.GCA_001442855_00784"/>
<gene>
    <name evidence="2" type="ORF">JGI1_00805</name>
</gene>
<dbReference type="RefSeq" id="WP_140944583.1">
    <property type="nucleotide sequence ID" value="NZ_FAOO01000004.1"/>
</dbReference>
<organism evidence="2 3">
    <name type="scientific">Candidatus Thermokryptus mobilis</name>
    <dbReference type="NCBI Taxonomy" id="1643428"/>
    <lineage>
        <taxon>Bacteria</taxon>
        <taxon>Pseudomonadati</taxon>
        <taxon>Candidatus Kryptoniota</taxon>
        <taxon>Candidatus Thermokryptus</taxon>
    </lineage>
</organism>
<name>A0A0S4MZ67_9BACT</name>
<protein>
    <recommendedName>
        <fullName evidence="4">MFS transporter</fullName>
    </recommendedName>
</protein>
<feature type="transmembrane region" description="Helical" evidence="1">
    <location>
        <begin position="46"/>
        <end position="69"/>
    </location>
</feature>
<evidence type="ECO:0000313" key="2">
    <source>
        <dbReference type="EMBL" id="CUU03635.1"/>
    </source>
</evidence>
<accession>A0A0S4MZ67</accession>
<sequence length="72" mass="7931">MDINFNSIRKGRKYSIIEGSFALVFIALSTDVFLTGYALILGANEFVIGIIGAIPFISQMIQFLGTLPFEKV</sequence>
<keyword evidence="1" id="KW-0812">Transmembrane</keyword>
<keyword evidence="3" id="KW-1185">Reference proteome</keyword>
<keyword evidence="1" id="KW-0472">Membrane</keyword>
<evidence type="ECO:0000313" key="3">
    <source>
        <dbReference type="Proteomes" id="UP000320623"/>
    </source>
</evidence>